<reference evidence="2" key="1">
    <citation type="journal article" date="2020" name="Stud. Mycol.">
        <title>101 Dothideomycetes genomes: a test case for predicting lifestyles and emergence of pathogens.</title>
        <authorList>
            <person name="Haridas S."/>
            <person name="Albert R."/>
            <person name="Binder M."/>
            <person name="Bloem J."/>
            <person name="Labutti K."/>
            <person name="Salamov A."/>
            <person name="Andreopoulos B."/>
            <person name="Baker S."/>
            <person name="Barry K."/>
            <person name="Bills G."/>
            <person name="Bluhm B."/>
            <person name="Cannon C."/>
            <person name="Castanera R."/>
            <person name="Culley D."/>
            <person name="Daum C."/>
            <person name="Ezra D."/>
            <person name="Gonzalez J."/>
            <person name="Henrissat B."/>
            <person name="Kuo A."/>
            <person name="Liang C."/>
            <person name="Lipzen A."/>
            <person name="Lutzoni F."/>
            <person name="Magnuson J."/>
            <person name="Mondo S."/>
            <person name="Nolan M."/>
            <person name="Ohm R."/>
            <person name="Pangilinan J."/>
            <person name="Park H.-J."/>
            <person name="Ramirez L."/>
            <person name="Alfaro M."/>
            <person name="Sun H."/>
            <person name="Tritt A."/>
            <person name="Yoshinaga Y."/>
            <person name="Zwiers L.-H."/>
            <person name="Turgeon B."/>
            <person name="Goodwin S."/>
            <person name="Spatafora J."/>
            <person name="Crous P."/>
            <person name="Grigoriev I."/>
        </authorList>
    </citation>
    <scope>NUCLEOTIDE SEQUENCE</scope>
    <source>
        <strain evidence="2">CBS 262.69</strain>
    </source>
</reference>
<feature type="region of interest" description="Disordered" evidence="1">
    <location>
        <begin position="57"/>
        <end position="84"/>
    </location>
</feature>
<name>A0A6G1HXR5_9PEZI</name>
<sequence>MSRRATSLSPLPVYTFQSLSNNSASIPKLSYSLRHPYPPLNSLALFVIHSRPSTRLLSSSSIPTSTTTATNTTTTTAHMAQNQSSNPLTAENLARHDQITAAHPPSTSASAHTNRHLAVLAQMGIQFDVNTVRLADGEDTRGLTVMERFVKNP</sequence>
<evidence type="ECO:0000313" key="2">
    <source>
        <dbReference type="EMBL" id="KAF2400609.1"/>
    </source>
</evidence>
<dbReference type="EMBL" id="ML996694">
    <property type="protein sequence ID" value="KAF2400609.1"/>
    <property type="molecule type" value="Genomic_DNA"/>
</dbReference>
<organism evidence="2 3">
    <name type="scientific">Trichodelitschia bisporula</name>
    <dbReference type="NCBI Taxonomy" id="703511"/>
    <lineage>
        <taxon>Eukaryota</taxon>
        <taxon>Fungi</taxon>
        <taxon>Dikarya</taxon>
        <taxon>Ascomycota</taxon>
        <taxon>Pezizomycotina</taxon>
        <taxon>Dothideomycetes</taxon>
        <taxon>Dothideomycetes incertae sedis</taxon>
        <taxon>Phaeotrichales</taxon>
        <taxon>Phaeotrichaceae</taxon>
        <taxon>Trichodelitschia</taxon>
    </lineage>
</organism>
<proteinExistence type="predicted"/>
<protein>
    <submittedName>
        <fullName evidence="2">Uncharacterized protein</fullName>
    </submittedName>
</protein>
<feature type="compositionally biased region" description="Low complexity" evidence="1">
    <location>
        <begin position="57"/>
        <end position="77"/>
    </location>
</feature>
<dbReference type="Proteomes" id="UP000799640">
    <property type="component" value="Unassembled WGS sequence"/>
</dbReference>
<gene>
    <name evidence="2" type="ORF">EJ06DRAFT_529744</name>
</gene>
<evidence type="ECO:0000313" key="3">
    <source>
        <dbReference type="Proteomes" id="UP000799640"/>
    </source>
</evidence>
<keyword evidence="3" id="KW-1185">Reference proteome</keyword>
<accession>A0A6G1HXR5</accession>
<evidence type="ECO:0000256" key="1">
    <source>
        <dbReference type="SAM" id="MobiDB-lite"/>
    </source>
</evidence>
<dbReference type="AlphaFoldDB" id="A0A6G1HXR5"/>